<dbReference type="CDD" id="cd07042">
    <property type="entry name" value="STAS_SulP_like_sulfate_transporter"/>
    <property type="match status" value="1"/>
</dbReference>
<feature type="transmembrane region" description="Helical" evidence="5">
    <location>
        <begin position="543"/>
        <end position="575"/>
    </location>
</feature>
<dbReference type="AlphaFoldDB" id="A0A085NLL3"/>
<feature type="transmembrane region" description="Helical" evidence="5">
    <location>
        <begin position="157"/>
        <end position="175"/>
    </location>
</feature>
<dbReference type="InterPro" id="IPR001902">
    <property type="entry name" value="SLC26A/SulP_fam"/>
</dbReference>
<evidence type="ECO:0000256" key="4">
    <source>
        <dbReference type="ARBA" id="ARBA00023136"/>
    </source>
</evidence>
<feature type="transmembrane region" description="Helical" evidence="5">
    <location>
        <begin position="246"/>
        <end position="268"/>
    </location>
</feature>
<dbReference type="Gene3D" id="3.30.750.24">
    <property type="entry name" value="STAS domain"/>
    <property type="match status" value="1"/>
</dbReference>
<dbReference type="InterPro" id="IPR011547">
    <property type="entry name" value="SLC26A/SulP_dom"/>
</dbReference>
<proteinExistence type="predicted"/>
<dbReference type="Pfam" id="PF00916">
    <property type="entry name" value="Sulfate_transp"/>
    <property type="match status" value="1"/>
</dbReference>
<dbReference type="EMBL" id="KL367488">
    <property type="protein sequence ID" value="KFD70359.1"/>
    <property type="molecule type" value="Genomic_DNA"/>
</dbReference>
<dbReference type="Pfam" id="PF01740">
    <property type="entry name" value="STAS"/>
    <property type="match status" value="1"/>
</dbReference>
<feature type="transmembrane region" description="Helical" evidence="5">
    <location>
        <begin position="512"/>
        <end position="531"/>
    </location>
</feature>
<feature type="transmembrane region" description="Helical" evidence="5">
    <location>
        <begin position="486"/>
        <end position="506"/>
    </location>
</feature>
<dbReference type="InterPro" id="IPR002645">
    <property type="entry name" value="STAS_dom"/>
</dbReference>
<feature type="transmembrane region" description="Helical" evidence="5">
    <location>
        <begin position="330"/>
        <end position="348"/>
    </location>
</feature>
<protein>
    <recommendedName>
        <fullName evidence="6">STAS domain-containing protein</fullName>
    </recommendedName>
</protein>
<keyword evidence="3 5" id="KW-1133">Transmembrane helix</keyword>
<dbReference type="InterPro" id="IPR036513">
    <property type="entry name" value="STAS_dom_sf"/>
</dbReference>
<keyword evidence="4 5" id="KW-0472">Membrane</keyword>
<comment type="subcellular location">
    <subcellularLocation>
        <location evidence="1">Membrane</location>
        <topology evidence="1">Multi-pass membrane protein</topology>
    </subcellularLocation>
</comment>
<evidence type="ECO:0000256" key="5">
    <source>
        <dbReference type="SAM" id="Phobius"/>
    </source>
</evidence>
<feature type="transmembrane region" description="Helical" evidence="5">
    <location>
        <begin position="417"/>
        <end position="436"/>
    </location>
</feature>
<feature type="domain" description="STAS" evidence="6">
    <location>
        <begin position="599"/>
        <end position="748"/>
    </location>
</feature>
<dbReference type="PANTHER" id="PTHR11814">
    <property type="entry name" value="SULFATE TRANSPORTER"/>
    <property type="match status" value="1"/>
</dbReference>
<evidence type="ECO:0000259" key="6">
    <source>
        <dbReference type="PROSITE" id="PS50801"/>
    </source>
</evidence>
<reference evidence="7" key="1">
    <citation type="journal article" date="2014" name="Nat. Genet.">
        <title>Genome and transcriptome of the porcine whipworm Trichuris suis.</title>
        <authorList>
            <person name="Jex A.R."/>
            <person name="Nejsum P."/>
            <person name="Schwarz E.M."/>
            <person name="Hu L."/>
            <person name="Young N.D."/>
            <person name="Hall R.S."/>
            <person name="Korhonen P.K."/>
            <person name="Liao S."/>
            <person name="Thamsborg S."/>
            <person name="Xia J."/>
            <person name="Xu P."/>
            <person name="Wang S."/>
            <person name="Scheerlinck J.P."/>
            <person name="Hofmann A."/>
            <person name="Sternberg P.W."/>
            <person name="Wang J."/>
            <person name="Gasser R.B."/>
        </authorList>
    </citation>
    <scope>NUCLEOTIDE SEQUENCE [LARGE SCALE GENOMIC DNA]</scope>
    <source>
        <strain evidence="7">DCEP-RM93F</strain>
    </source>
</reference>
<dbReference type="SUPFAM" id="SSF52091">
    <property type="entry name" value="SpoIIaa-like"/>
    <property type="match status" value="1"/>
</dbReference>
<evidence type="ECO:0000313" key="7">
    <source>
        <dbReference type="EMBL" id="KFD70359.1"/>
    </source>
</evidence>
<feature type="transmembrane region" description="Helical" evidence="5">
    <location>
        <begin position="181"/>
        <end position="201"/>
    </location>
</feature>
<dbReference type="GO" id="GO:0016020">
    <property type="term" value="C:membrane"/>
    <property type="evidence" value="ECO:0007669"/>
    <property type="project" value="UniProtKB-SubCell"/>
</dbReference>
<evidence type="ECO:0000256" key="3">
    <source>
        <dbReference type="ARBA" id="ARBA00022989"/>
    </source>
</evidence>
<feature type="transmembrane region" description="Helical" evidence="5">
    <location>
        <begin position="360"/>
        <end position="381"/>
    </location>
</feature>
<evidence type="ECO:0000256" key="2">
    <source>
        <dbReference type="ARBA" id="ARBA00022692"/>
    </source>
</evidence>
<dbReference type="Proteomes" id="UP000030758">
    <property type="component" value="Unassembled WGS sequence"/>
</dbReference>
<dbReference type="GO" id="GO:0055085">
    <property type="term" value="P:transmembrane transport"/>
    <property type="evidence" value="ECO:0007669"/>
    <property type="project" value="InterPro"/>
</dbReference>
<evidence type="ECO:0000256" key="1">
    <source>
        <dbReference type="ARBA" id="ARBA00004141"/>
    </source>
</evidence>
<sequence>MIENRDEVAKVDKAKEYRQYSYTEDAVGSFTMAKEEPIVNICRPAYNMESFDATFRLQNVDLTVYGSAKRLLREITDKPHAFVKQFALARFPCFQWLMEYNWRKDLVQDIISGVTVGIFNISQGKLTSSAKLSRFCCHFHNFFHMVHFLQAHHDTRMAYGILCGLPAIYGLYTSFYPPLFYTLFGSSRHIAVGTFSVVSLMSSSTVQRLAIEHCPTPDARTNESISKVENWFCESAISHCIANPALAVEIALTLTFLVGIFQVLLGMLNMGFLSVYLSDQLVEGLTCGSSILVLTSQLPSAFGIKGLPTVGQPFAIIKFYGCFFMRIMKTNWVTLVMSVVCIFTLAVIKQHIAPLWKRRLTFPLPIEIIVVIICTVASYLIDLPGNYQVDIVGEVPSGLLPPRLPRWDLVNRMIPDAITVGIVAYSICISLAKLFAKKHDYRLLPNQEWFALGLVNACSSFFSCHPSCASLSRTALQDSQGGQTQIAAVVGALVVLFVLLFLAPFVKYLPKCVLAATILVALRGMLLQLRRLPKLWKCSKPDFLIWIVSFSSIILLDMSYGLTVSFAFVLLTIVFKSQWADSVCLGRLDGSEIYQGLNLYAEAREIKGIKIYRFDSPLFFANVELFKEGVIKCTGIDPIAIRKSRTNTSACFFTAKAAKESDSTAIRLSEIKKRLHSIVIDCSSFPYIDMMGAEAMKQVFVDYKRIGVDVMFAACKVSVRQLLQRAGVFDEVPKEYFHPTLHDSVVYALQKNGELSTLQDVYASSEALRLSVCGSKDELI</sequence>
<dbReference type="NCBIfam" id="TIGR00815">
    <property type="entry name" value="sulP"/>
    <property type="match status" value="1"/>
</dbReference>
<keyword evidence="2 5" id="KW-0812">Transmembrane</keyword>
<gene>
    <name evidence="7" type="ORF">M514_06912</name>
</gene>
<accession>A0A085NLL3</accession>
<organism evidence="7">
    <name type="scientific">Trichuris suis</name>
    <name type="common">pig whipworm</name>
    <dbReference type="NCBI Taxonomy" id="68888"/>
    <lineage>
        <taxon>Eukaryota</taxon>
        <taxon>Metazoa</taxon>
        <taxon>Ecdysozoa</taxon>
        <taxon>Nematoda</taxon>
        <taxon>Enoplea</taxon>
        <taxon>Dorylaimia</taxon>
        <taxon>Trichinellida</taxon>
        <taxon>Trichuridae</taxon>
        <taxon>Trichuris</taxon>
    </lineage>
</organism>
<name>A0A085NLL3_9BILA</name>
<dbReference type="PROSITE" id="PS50801">
    <property type="entry name" value="STAS"/>
    <property type="match status" value="1"/>
</dbReference>